<dbReference type="Pfam" id="PF03412">
    <property type="entry name" value="Peptidase_C39"/>
    <property type="match status" value="1"/>
</dbReference>
<comment type="caution">
    <text evidence="2">The sequence shown here is derived from an EMBL/GenBank/DDBJ whole genome shotgun (WGS) entry which is preliminary data.</text>
</comment>
<dbReference type="AlphaFoldDB" id="M7NUX2"/>
<dbReference type="EMBL" id="APHR01000051">
    <property type="protein sequence ID" value="EMR12578.1"/>
    <property type="molecule type" value="Genomic_DNA"/>
</dbReference>
<dbReference type="STRING" id="1286106.MPL1_09507"/>
<evidence type="ECO:0000259" key="1">
    <source>
        <dbReference type="PROSITE" id="PS50990"/>
    </source>
</evidence>
<keyword evidence="3" id="KW-1185">Reference proteome</keyword>
<dbReference type="GO" id="GO:0008233">
    <property type="term" value="F:peptidase activity"/>
    <property type="evidence" value="ECO:0007669"/>
    <property type="project" value="InterPro"/>
</dbReference>
<reference evidence="2 3" key="1">
    <citation type="journal article" date="2013" name="Genome Announc.">
        <title>Draft Genome Sequence of Methylophaga lonarensis MPLT, a Haloalkaliphilic (Non-Methane-Utilizing) Methylotroph.</title>
        <authorList>
            <person name="Shetty S.A."/>
            <person name="Marathe N.P."/>
            <person name="Munot H."/>
            <person name="Antony C.P."/>
            <person name="Dhotre D.P."/>
            <person name="Murrell J.C."/>
            <person name="Shouche Y.S."/>
        </authorList>
    </citation>
    <scope>NUCLEOTIDE SEQUENCE [LARGE SCALE GENOMIC DNA]</scope>
    <source>
        <strain evidence="2 3">MPL</strain>
    </source>
</reference>
<dbReference type="PATRIC" id="fig|1286106.3.peg.1908"/>
<gene>
    <name evidence="2" type="ORF">MPL1_09507</name>
</gene>
<dbReference type="GO" id="GO:0006508">
    <property type="term" value="P:proteolysis"/>
    <property type="evidence" value="ECO:0007669"/>
    <property type="project" value="InterPro"/>
</dbReference>
<dbReference type="eggNOG" id="COG2274">
    <property type="taxonomic scope" value="Bacteria"/>
</dbReference>
<dbReference type="InterPro" id="IPR005074">
    <property type="entry name" value="Peptidase_C39"/>
</dbReference>
<proteinExistence type="predicted"/>
<feature type="domain" description="Peptidase C39" evidence="1">
    <location>
        <begin position="2"/>
        <end position="126"/>
    </location>
</feature>
<dbReference type="Gene3D" id="3.90.70.10">
    <property type="entry name" value="Cysteine proteinases"/>
    <property type="match status" value="1"/>
</dbReference>
<evidence type="ECO:0000313" key="2">
    <source>
        <dbReference type="EMBL" id="EMR12578.1"/>
    </source>
</evidence>
<accession>M7NUX2</accession>
<sequence>MDAKRMDTGLNCLVALARYYQVAAEPAQLAHHFRRGERFDDGDIILAAESLDFKARLFSLTIVELNNDFLPAIGKARDGHYFIIARVRLNDQGKPDVLIHDLRDDSPRSITVSELTHRWSGETILLTRRAKFAGKLSSVFDISWFVPSLLKSVCAMSFTFE</sequence>
<dbReference type="Proteomes" id="UP000012019">
    <property type="component" value="Unassembled WGS sequence"/>
</dbReference>
<evidence type="ECO:0000313" key="3">
    <source>
        <dbReference type="Proteomes" id="UP000012019"/>
    </source>
</evidence>
<dbReference type="PROSITE" id="PS50990">
    <property type="entry name" value="PEPTIDASE_C39"/>
    <property type="match status" value="1"/>
</dbReference>
<dbReference type="GO" id="GO:0005524">
    <property type="term" value="F:ATP binding"/>
    <property type="evidence" value="ECO:0007669"/>
    <property type="project" value="InterPro"/>
</dbReference>
<dbReference type="GO" id="GO:0016020">
    <property type="term" value="C:membrane"/>
    <property type="evidence" value="ECO:0007669"/>
    <property type="project" value="InterPro"/>
</dbReference>
<protein>
    <submittedName>
        <fullName evidence="2">Bacteriocin/lantibiotic exporters peptidase domain-containing protein</fullName>
    </submittedName>
</protein>
<organism evidence="2 3">
    <name type="scientific">Methylophaga lonarensis MPL</name>
    <dbReference type="NCBI Taxonomy" id="1286106"/>
    <lineage>
        <taxon>Bacteria</taxon>
        <taxon>Pseudomonadati</taxon>
        <taxon>Pseudomonadota</taxon>
        <taxon>Gammaproteobacteria</taxon>
        <taxon>Thiotrichales</taxon>
        <taxon>Piscirickettsiaceae</taxon>
        <taxon>Methylophaga</taxon>
    </lineage>
</organism>
<name>M7NUX2_9GAMM</name>